<dbReference type="InterPro" id="IPR002934">
    <property type="entry name" value="Polymerase_NTP_transf_dom"/>
</dbReference>
<dbReference type="InterPro" id="IPR031325">
    <property type="entry name" value="RHS_repeat"/>
</dbReference>
<dbReference type="EMBL" id="JABWCS010000189">
    <property type="protein sequence ID" value="NUU59594.1"/>
    <property type="molecule type" value="Genomic_DNA"/>
</dbReference>
<dbReference type="Gene3D" id="3.30.460.10">
    <property type="entry name" value="Beta Polymerase, domain 2"/>
    <property type="match status" value="1"/>
</dbReference>
<evidence type="ECO:0000259" key="3">
    <source>
        <dbReference type="Pfam" id="PF01909"/>
    </source>
</evidence>
<keyword evidence="6" id="KW-1185">Reference proteome</keyword>
<name>A0A850EJM6_9BACL</name>
<evidence type="ECO:0000256" key="2">
    <source>
        <dbReference type="SAM" id="SignalP"/>
    </source>
</evidence>
<keyword evidence="5" id="KW-0808">Transferase</keyword>
<keyword evidence="2" id="KW-0732">Signal</keyword>
<dbReference type="InterPro" id="IPR056823">
    <property type="entry name" value="TEN-like_YD-shell"/>
</dbReference>
<dbReference type="PANTHER" id="PTHR32305">
    <property type="match status" value="1"/>
</dbReference>
<keyword evidence="1" id="KW-0677">Repeat</keyword>
<feature type="domain" description="Teneurin-like YD-shell" evidence="4">
    <location>
        <begin position="2116"/>
        <end position="2273"/>
    </location>
</feature>
<dbReference type="Proteomes" id="UP000564806">
    <property type="component" value="Unassembled WGS sequence"/>
</dbReference>
<feature type="signal peptide" evidence="2">
    <location>
        <begin position="1"/>
        <end position="24"/>
    </location>
</feature>
<evidence type="ECO:0000259" key="4">
    <source>
        <dbReference type="Pfam" id="PF25023"/>
    </source>
</evidence>
<evidence type="ECO:0000256" key="1">
    <source>
        <dbReference type="ARBA" id="ARBA00022737"/>
    </source>
</evidence>
<comment type="caution">
    <text evidence="5">The sequence shown here is derived from an EMBL/GenBank/DDBJ whole genome shotgun (WGS) entry which is preliminary data.</text>
</comment>
<gene>
    <name evidence="5" type="ORF">HPT30_04385</name>
</gene>
<accession>A0A850EJM6</accession>
<dbReference type="RefSeq" id="WP_175370260.1">
    <property type="nucleotide sequence ID" value="NZ_JABWCS010000189.1"/>
</dbReference>
<dbReference type="InterPro" id="IPR050708">
    <property type="entry name" value="T6SS_VgrG/RHS"/>
</dbReference>
<dbReference type="SUPFAM" id="SSF81301">
    <property type="entry name" value="Nucleotidyltransferase"/>
    <property type="match status" value="1"/>
</dbReference>
<dbReference type="Pfam" id="PF01909">
    <property type="entry name" value="NTP_transf_2"/>
    <property type="match status" value="1"/>
</dbReference>
<feature type="domain" description="Teneurin-like YD-shell" evidence="4">
    <location>
        <begin position="1282"/>
        <end position="1698"/>
    </location>
</feature>
<dbReference type="InterPro" id="IPR006530">
    <property type="entry name" value="YD"/>
</dbReference>
<dbReference type="Gene3D" id="2.180.10.10">
    <property type="entry name" value="RHS repeat-associated core"/>
    <property type="match status" value="6"/>
</dbReference>
<feature type="domain" description="Polymerase nucleotidyl transferase" evidence="3">
    <location>
        <begin position="3140"/>
        <end position="3240"/>
    </location>
</feature>
<dbReference type="Pfam" id="PF25023">
    <property type="entry name" value="TEN_YD-shell"/>
    <property type="match status" value="3"/>
</dbReference>
<protein>
    <submittedName>
        <fullName evidence="5">Nucleotidyltransferase domain-containing protein</fullName>
    </submittedName>
</protein>
<dbReference type="NCBIfam" id="TIGR01643">
    <property type="entry name" value="YD_repeat_2x"/>
    <property type="match status" value="11"/>
</dbReference>
<proteinExistence type="predicted"/>
<dbReference type="GO" id="GO:0016779">
    <property type="term" value="F:nucleotidyltransferase activity"/>
    <property type="evidence" value="ECO:0007669"/>
    <property type="project" value="InterPro"/>
</dbReference>
<dbReference type="Pfam" id="PF05593">
    <property type="entry name" value="RHS_repeat"/>
    <property type="match status" value="7"/>
</dbReference>
<evidence type="ECO:0000313" key="5">
    <source>
        <dbReference type="EMBL" id="NUU59594.1"/>
    </source>
</evidence>
<feature type="domain" description="Teneurin-like YD-shell" evidence="4">
    <location>
        <begin position="2536"/>
        <end position="2807"/>
    </location>
</feature>
<evidence type="ECO:0000313" key="6">
    <source>
        <dbReference type="Proteomes" id="UP000564806"/>
    </source>
</evidence>
<sequence>MKAIIRISIASFFLMILCLPAVHAETLQEQLNNLVGPKQKYNTMLSPVYLRTNETIDDISPQSGSLTITQTDYVLPGRNGLDLIFKRIYKNAAASVQEMEVEYIDGAWVDKARSNNRTTSFYEDRYNLGIGMRFSFPSMEIKTNSDGSSHKFLHTESGDVYRLKGNYVDGSFGYLPEGQTVKDVVVRESAVYSNGQTDGTSKYVMAGKDGKKTYFAEDGRILGIVDRYGNTIRFEYATHTYKIEGESITKKLISKITDSVGRVSTIEYVEDANYTVGPIDNQTSYGAEDYYKTSGNPNNNDSGDLKGKFQVILHLPGDKSMIYDKSAVLVSPSKHVIRTRLQRVFDTDSKPKYLLWYEQPDLGFTYFNNTSYSAYNRYENLVLVDDVKNNSMKRYVYNTYTKRLNEGSMQYRKIFESKSLVKKGFDPAPSNFLDKFIVDTTDKITYTYTNEADGYGVTDYKGNDEAYLKETYRYYTQITDVNGSSTRFTYNGNQELILTEKQGRDHKEVVKSEHDEMKLIKKQESVKYQVTNGQPSNNNVKKIENFRYDEYGNMTNYTGPDAERDASGYPVNNEHSVLYTYDINKFHILTQKTWKQDKNTTAQINYSLDEKGNVIKESKSGNDGINSWINTDFAYDSFGNLIQKTVHDKAQDFVTWFEYGTDANGLDTKGAYLTKEYRQSGGKTYAKTYAYDFQTGNLLSEIDPRGNKTSYQYDVLGRVVKNTKPDQAVQEYQYQNNAFANFKILYTDVNQSKFLYEYDIKGSLLNSKVLNQGKWNNLESMEYDSFGNLIKKIDANGHSTRFTYDTNQQIIEKSSYENDKTIKGTLKIDYQIGSSPEVPLLMTITDEEGYAKKYNYDILDRLIKEEVTPDRQKFYVSTNTYDYAGNILIETDEAKHTIQYTYDTQGRKTSETDALGNTTEYAYNNLDQRVSEKAPEGKITEWIYDDFGNNTVQRVYQSGSEDYFYTQIEYDGGQNPVKNTVGLFSNGANRDSSIVTFAYDGLNRVTDQYNRLDATSTTHTHTDYDAKGNILKIIDYGDSAGNRLLVRNFEYDYAGRLTLEAGAAREKQADGKQIERGKYETRNEYDLAGNLLKKQIYNGSGYDTEENVYNYRNQVISTTSPFNAKGSKIKRFQYDKVGNLIAETSAISGTERTTSYAYDGLGYKTVVTDALGYSTRYKYDIKGNPIKMVDPRYYNLSIDQAPGIVYEYDSKYRLIKTISFNGSESEVIEFKIYDGRNNVIQQIDGEGYNAEDPGQSIGTEYHYNVLNKPIEQISAQTAHDNKQNGTSHFTKQVTYDGSGNVLSITDGLKGITKYSYDLGGRIKRVTYPDGTSTTKEYDLTGKWILVDKDQKGQETKSYNNIFGKPYLVEYPDKTHETYRYSNKGELLEHINKNGDSTYYAYDMAGNKISEKAFIGTSNLNTTYGLSRLEYDEAGRSIAKETFLITVSKSDGSSKEVSANDRTEQVFDKAGRLVQVKGPFGREKKQEFDRAGNVITSYQKVNDSYYDISRNSYDSRSRLTKNVLLVKTSDISSEYLAKAVFDNEYVDRLQSITSYSYFKNDQLKTVTDAKESKMNYEYDFDKRTVKKTDAKKGETLYEYDSNGNLVTETNPKGVVSRYQYDAMNRIVNRDLPFGDGERAVTRYVYDQKGNLVKEISPNQNRSEKNSVQPAQEMLGISYTYDAMDRQVSKVSPEGTGLEYFQYDGMGKIIKVVDGLRYSGSIEASKGTTYSYDGLGRLSKEINALGNIKLYEYNVLGHLVKQTDERGNSTTYEMNPDGSVNRIAYADGGVVSYIYDKLGRKTSETNQLGAVTTFSHNAFGKQKSIKDANGYTEEYKYDPAGNLVSIKDKRGSATLYYYDELNRLIEKKIPLDLDGSKNVLYALESYSYDATGNVLKKTLTGSKDDPAKRNLTYVYYDNNLVKSVIDNSGANTFNEYDKNGNLVRSEKLRDSNLTDVEQYEYDSQNRMLKRIAWLDETSITNVSSLSNLSNLKDPDFPGKISEITGYNYDILGNLTEETDPRAYAFLDTDTANRKNYTKIFTYDVLNRPDKIIRMQGTKEIYNQYGYDEAGNKISQRDERGFITRFSYDVVNRLAVTTDPEGKEIKRKYDLAGNKVAETNAKGHTNSYTYDKLNRLVLSIDPNNIVISKNIYDPNSNVIKKIEGNGYAVADTDEKRYGIQYRYDLANRMVSLIEPELAAKGGNVVTTSYRYNALGDMVQQTDALGNALRYEYDSAGRLIKVIDAQDNEVNYSYDRLGNKILMKDGLGKITQYIYGAFGLLQSVTDASGHSIHYSYDIAHNKTKLIDRTGQHTDYNYDNRNLLTNMKVLGSTDQVIYNYDEVGNKIRMVDESGVSTYSYNSKNQLLKVLKDGKVETIYAYDNTGNIEALTDATGFVTNYRYDKAGRMEQVIYGDSNRETLYTYDKSGNQITVQYESGIKEIYGYDKNNRLKSLVNKRINGSEISSYMYTYDDTGKQISKTDSYGKTAYNYDKAGRLKEMVAPGKTTVYSYDGAGNRKSMLETYTSVQPSSYINPDTKKAIEYKLKKTEYLYTSSNQLIKFEERMSSTDGKEVLFKSVDYLYDLNGNEISQRTSYIQPHVADMHQTTGGEAYEAEINNLVEKVTQSYDGFNRLKKAVRVKSGDRVITDYQYNGDGLRTKKTVQSAKGGSALQEIRYSYDRQYVILETDAAGKLSTRYIRGLKYIARMDQVNQLAYYFYNGHGDVVQTVTSNGNVLNQYEYDAFGNPTLTIEVYSESIRYGGEHFDAETGLYYLRARYYDPNIGRFLTEDTYWGEEKDPLSLNLYTYANNDPIQFLDPTGHWAAGDEKLNVQAQAQIIALTNAYYKAQTNEERKAIQGQANQVRSAAAKEKDVVTPLLFQGKQITEFITKTQGKSYANSNEWDNALKKVGIKVLPSISTSAMVSPDGKGTDTEKKSTQSTITISRTSITVNSSSTQKKSINTGQIIKITASSSLTMSYAFTENELKFIKNAQFNDMKQAAYILDAIKANGGNTTEKILKDAGMQVDKGKFLLKPSTVDVIQTAYEFGVEKGLSFAEAEQLYGQEVAGPRFMEAMGLVAMKAMGNGQISLTPKSQIKEVVISEEGKFTKFNVSPKAQGVSTKGTGQGLKVPQGLTQAQFDKASSMIREKVGHISDDIVVQGSRAKGTAKPTSDIDIAIRVPAEKFDELIQSSFSKVKPPNPGSAKEKTMLHAIETGKIQSGEAKLSKFREQLQQELGMDVDISIIKIGGPFDNPPFTPLK</sequence>
<dbReference type="NCBIfam" id="TIGR03696">
    <property type="entry name" value="Rhs_assc_core"/>
    <property type="match status" value="1"/>
</dbReference>
<dbReference type="InterPro" id="IPR022385">
    <property type="entry name" value="Rhs_assc_core"/>
</dbReference>
<organism evidence="5 6">
    <name type="scientific">Paenibacillus agri</name>
    <dbReference type="NCBI Taxonomy" id="2744309"/>
    <lineage>
        <taxon>Bacteria</taxon>
        <taxon>Bacillati</taxon>
        <taxon>Bacillota</taxon>
        <taxon>Bacilli</taxon>
        <taxon>Bacillales</taxon>
        <taxon>Paenibacillaceae</taxon>
        <taxon>Paenibacillus</taxon>
    </lineage>
</organism>
<reference evidence="5" key="1">
    <citation type="submission" date="2020-06" db="EMBL/GenBank/DDBJ databases">
        <title>Paenibacillus sp. nov., isolated from soil.</title>
        <authorList>
            <person name="Seo Y.L."/>
        </authorList>
    </citation>
    <scope>NUCLEOTIDE SEQUENCE [LARGE SCALE GENOMIC DNA]</scope>
    <source>
        <strain evidence="5">JW14</strain>
    </source>
</reference>
<feature type="chain" id="PRO_5032691628" evidence="2">
    <location>
        <begin position="25"/>
        <end position="3253"/>
    </location>
</feature>
<dbReference type="InterPro" id="IPR043519">
    <property type="entry name" value="NT_sf"/>
</dbReference>
<dbReference type="CDD" id="cd05403">
    <property type="entry name" value="NT_KNTase_like"/>
    <property type="match status" value="1"/>
</dbReference>
<dbReference type="PANTHER" id="PTHR32305:SF15">
    <property type="entry name" value="PROTEIN RHSA-RELATED"/>
    <property type="match status" value="1"/>
</dbReference>